<reference evidence="2 3" key="1">
    <citation type="submission" date="2015-09" db="EMBL/GenBank/DDBJ databases">
        <title>Draft genome of the scarab beetle Oryctes borbonicus.</title>
        <authorList>
            <person name="Meyer J.M."/>
            <person name="Markov G.V."/>
            <person name="Baskaran P."/>
            <person name="Herrmann M."/>
            <person name="Sommer R.J."/>
            <person name="Roedelsperger C."/>
        </authorList>
    </citation>
    <scope>NUCLEOTIDE SEQUENCE [LARGE SCALE GENOMIC DNA]</scope>
    <source>
        <strain evidence="2">OB123</strain>
        <tissue evidence="2">Whole animal</tissue>
    </source>
</reference>
<evidence type="ECO:0000313" key="2">
    <source>
        <dbReference type="EMBL" id="KRT85415.1"/>
    </source>
</evidence>
<protein>
    <submittedName>
        <fullName evidence="2">Uncharacterized protein</fullName>
    </submittedName>
</protein>
<feature type="compositionally biased region" description="Polar residues" evidence="1">
    <location>
        <begin position="85"/>
        <end position="99"/>
    </location>
</feature>
<dbReference type="AlphaFoldDB" id="A0A0T6BEV0"/>
<proteinExistence type="predicted"/>
<dbReference type="Proteomes" id="UP000051574">
    <property type="component" value="Unassembled WGS sequence"/>
</dbReference>
<evidence type="ECO:0000313" key="3">
    <source>
        <dbReference type="Proteomes" id="UP000051574"/>
    </source>
</evidence>
<accession>A0A0T6BEV0</accession>
<comment type="caution">
    <text evidence="2">The sequence shown here is derived from an EMBL/GenBank/DDBJ whole genome shotgun (WGS) entry which is preliminary data.</text>
</comment>
<dbReference type="EMBL" id="LJIG01001525">
    <property type="protein sequence ID" value="KRT85415.1"/>
    <property type="molecule type" value="Genomic_DNA"/>
</dbReference>
<feature type="compositionally biased region" description="Basic and acidic residues" evidence="1">
    <location>
        <begin position="20"/>
        <end position="29"/>
    </location>
</feature>
<name>A0A0T6BEV0_9SCAR</name>
<gene>
    <name evidence="2" type="ORF">AMK59_1716</name>
</gene>
<organism evidence="2 3">
    <name type="scientific">Oryctes borbonicus</name>
    <dbReference type="NCBI Taxonomy" id="1629725"/>
    <lineage>
        <taxon>Eukaryota</taxon>
        <taxon>Metazoa</taxon>
        <taxon>Ecdysozoa</taxon>
        <taxon>Arthropoda</taxon>
        <taxon>Hexapoda</taxon>
        <taxon>Insecta</taxon>
        <taxon>Pterygota</taxon>
        <taxon>Neoptera</taxon>
        <taxon>Endopterygota</taxon>
        <taxon>Coleoptera</taxon>
        <taxon>Polyphaga</taxon>
        <taxon>Scarabaeiformia</taxon>
        <taxon>Scarabaeidae</taxon>
        <taxon>Dynastinae</taxon>
        <taxon>Oryctes</taxon>
    </lineage>
</organism>
<feature type="compositionally biased region" description="Polar residues" evidence="1">
    <location>
        <begin position="50"/>
        <end position="60"/>
    </location>
</feature>
<keyword evidence="3" id="KW-1185">Reference proteome</keyword>
<feature type="region of interest" description="Disordered" evidence="1">
    <location>
        <begin position="1"/>
        <end position="113"/>
    </location>
</feature>
<evidence type="ECO:0000256" key="1">
    <source>
        <dbReference type="SAM" id="MobiDB-lite"/>
    </source>
</evidence>
<sequence>MVFQMGNIDFDDSMSTKLLPGEKSRKKDIGTTSYKKPGPPTPSKNGGHLSLQSNEIQPSETFRIPISTPKRSTPSRIKNLFFRGRNSSTKTGTEVQASTPKPKGGTGIFRKAR</sequence>
<dbReference type="OrthoDB" id="2436455at2759"/>